<proteinExistence type="predicted"/>
<protein>
    <submittedName>
        <fullName evidence="1">Uncharacterized protein</fullName>
    </submittedName>
</protein>
<dbReference type="EMBL" id="JTDE01000884">
    <property type="protein sequence ID" value="KAF7260119.1"/>
    <property type="molecule type" value="Genomic_DNA"/>
</dbReference>
<comment type="caution">
    <text evidence="1">The sequence shown here is derived from an EMBL/GenBank/DDBJ whole genome shotgun (WGS) entry which is preliminary data.</text>
</comment>
<gene>
    <name evidence="1" type="ORF">EG68_04826</name>
</gene>
<reference evidence="1" key="1">
    <citation type="submission" date="2019-07" db="EMBL/GenBank/DDBJ databases">
        <title>Annotation for the trematode Paragonimus miyazaki's.</title>
        <authorList>
            <person name="Choi Y.-J."/>
        </authorList>
    </citation>
    <scope>NUCLEOTIDE SEQUENCE</scope>
    <source>
        <strain evidence="1">Japan</strain>
    </source>
</reference>
<organism evidence="1 2">
    <name type="scientific">Paragonimus skrjabini miyazakii</name>
    <dbReference type="NCBI Taxonomy" id="59628"/>
    <lineage>
        <taxon>Eukaryota</taxon>
        <taxon>Metazoa</taxon>
        <taxon>Spiralia</taxon>
        <taxon>Lophotrochozoa</taxon>
        <taxon>Platyhelminthes</taxon>
        <taxon>Trematoda</taxon>
        <taxon>Digenea</taxon>
        <taxon>Plagiorchiida</taxon>
        <taxon>Troglotremata</taxon>
        <taxon>Troglotrematidae</taxon>
        <taxon>Paragonimus</taxon>
    </lineage>
</organism>
<accession>A0A8S9YYD5</accession>
<dbReference type="Proteomes" id="UP000822476">
    <property type="component" value="Unassembled WGS sequence"/>
</dbReference>
<dbReference type="AlphaFoldDB" id="A0A8S9YYD5"/>
<evidence type="ECO:0000313" key="2">
    <source>
        <dbReference type="Proteomes" id="UP000822476"/>
    </source>
</evidence>
<keyword evidence="2" id="KW-1185">Reference proteome</keyword>
<name>A0A8S9YYD5_9TREM</name>
<evidence type="ECO:0000313" key="1">
    <source>
        <dbReference type="EMBL" id="KAF7260119.1"/>
    </source>
</evidence>
<sequence length="67" mass="7494">MMTIVATHPDVPIDMYCLVVSQHYSGPQHVRLVWSEKTSYRVTKSGSRLAMSSTSSRFNKCSTTQIG</sequence>